<evidence type="ECO:0000313" key="2">
    <source>
        <dbReference type="Proteomes" id="UP000189055"/>
    </source>
</evidence>
<dbReference type="EMBL" id="CP014687">
    <property type="protein sequence ID" value="AQT05368.1"/>
    <property type="molecule type" value="Genomic_DNA"/>
</dbReference>
<organism evidence="1 2">
    <name type="scientific">Acetobacter persici</name>
    <dbReference type="NCBI Taxonomy" id="1076596"/>
    <lineage>
        <taxon>Bacteria</taxon>
        <taxon>Pseudomonadati</taxon>
        <taxon>Pseudomonadota</taxon>
        <taxon>Alphaproteobacteria</taxon>
        <taxon>Acetobacterales</taxon>
        <taxon>Acetobacteraceae</taxon>
        <taxon>Acetobacter</taxon>
    </lineage>
</organism>
<gene>
    <name evidence="1" type="ORF">A0U91_11405</name>
</gene>
<proteinExistence type="predicted"/>
<name>A0A1U9LG57_9PROT</name>
<protein>
    <submittedName>
        <fullName evidence="1">Uncharacterized protein</fullName>
    </submittedName>
</protein>
<reference evidence="1 2" key="1">
    <citation type="submission" date="2016-03" db="EMBL/GenBank/DDBJ databases">
        <title>Acetic acid bacteria sequencing.</title>
        <authorList>
            <person name="Brandt J."/>
            <person name="Jakob F."/>
            <person name="Vogel R.F."/>
        </authorList>
    </citation>
    <scope>NUCLEOTIDE SEQUENCE [LARGE SCALE GENOMIC DNA]</scope>
    <source>
        <strain evidence="1 2">TMW2.1084</strain>
    </source>
</reference>
<dbReference type="Proteomes" id="UP000189055">
    <property type="component" value="Chromosome"/>
</dbReference>
<dbReference type="AlphaFoldDB" id="A0A1U9LG57"/>
<accession>A0A1U9LG57</accession>
<dbReference type="RefSeq" id="WP_077931150.1">
    <property type="nucleotide sequence ID" value="NZ_CP014687.1"/>
</dbReference>
<evidence type="ECO:0000313" key="1">
    <source>
        <dbReference type="EMBL" id="AQT05368.1"/>
    </source>
</evidence>
<dbReference type="KEGG" id="aper:A0U91_11405"/>
<sequence length="156" mass="18174">MTHSQDQSLPDNTRFNGVWRIENTRSSWSDGKFPDHMKLDLFLKFPENFIWYHSENSTLLTQPVMTLDFKTDLNGTPSRTSGNARFNKVRARQLSATEFEILEMLDEDVIVAAYWRFSEDAQTLWRWGVGKSPAGLSRSYEELFIKESTATHIFDE</sequence>